<feature type="region of interest" description="Disordered" evidence="1">
    <location>
        <begin position="435"/>
        <end position="517"/>
    </location>
</feature>
<gene>
    <name evidence="2" type="ORF">C2L71_10010</name>
</gene>
<protein>
    <submittedName>
        <fullName evidence="2">Uncharacterized protein</fullName>
    </submittedName>
</protein>
<feature type="compositionally biased region" description="Low complexity" evidence="1">
    <location>
        <begin position="347"/>
        <end position="373"/>
    </location>
</feature>
<proteinExistence type="predicted"/>
<feature type="compositionally biased region" description="Low complexity" evidence="1">
    <location>
        <begin position="203"/>
        <end position="236"/>
    </location>
</feature>
<evidence type="ECO:0000313" key="3">
    <source>
        <dbReference type="Proteomes" id="UP000236197"/>
    </source>
</evidence>
<organism evidence="2 3">
    <name type="scientific">Enteroscipio rubneri</name>
    <dbReference type="NCBI Taxonomy" id="2070686"/>
    <lineage>
        <taxon>Bacteria</taxon>
        <taxon>Bacillati</taxon>
        <taxon>Actinomycetota</taxon>
        <taxon>Coriobacteriia</taxon>
        <taxon>Eggerthellales</taxon>
        <taxon>Eggerthellaceae</taxon>
        <taxon>Enteroscipio</taxon>
    </lineage>
</organism>
<sequence length="716" mass="72872">MLQHDDDSLSLEGLFAFVDGLAEHPHEAAAGEASESAGDRSAPASKAVDAKAETADSPPAAMEGRPAASEAQSCAADAAAAPAAQAIADAEAVAGSPLDAGEANLRLLEMIARTPLGFSMPSVPQVHELEAAPAPASGAASGPAPEGAAAALSDAATGSFFPYTLEPSARSGPEPAPRSIQTVASAPPEPIAPSFEASEEPASEPAASLAAASLAAASEAGAEPAAHLAAGADKGATPMSPVLDHAPAADRPCSSPPANASEPSVPVQPRAPEAQRPPEASAPPAVAPPVARAFGSAHGRAAEAPATEPALPDRPLAEQADASSQIIGLRGKHAMEGQSARPRRAAASRQASAAAFPAANRRPPAPSPASTAAGRVVPAASAGERKPEALVARVVPRDEDAAAKQPDKHSTIDRQLEMLVQKRLRELRDAGVIADASPRRALEERPPDRHESDAGCPPAAHTAAPTPGATACEACSEIPDRPSASAGDASIHRPTASTSALAPDRPSPSADGGPAELSSIMFDELPSSIAEGMREADELHRRSFALKAGATAVGCALLATLLGFGAFQLSHLDEGSSEGPSDQATQVDSGQRQQQRFGDDPADVPAEEDRDRSGTVVYRYTMGGEGDERSVTETVAFGRDGLCETSSLEMQFADAQAAQAFLADLKQDYGSSLKEGEASGASAFAVVDVSANRLDREQYEDELRVSVEDLAIVRKT</sequence>
<reference evidence="3" key="1">
    <citation type="submission" date="2018-01" db="EMBL/GenBank/DDBJ databases">
        <title>Rubneribacter badeniensis gen. nov., sp. nov., and Colonibacter rubneri, gen. nov., sp. nov., WGS of new members of the Eggerthellaceae.</title>
        <authorList>
            <person name="Danylec N."/>
            <person name="Stoll D.A."/>
            <person name="Doetsch A."/>
            <person name="Kulling S.E."/>
            <person name="Huch M."/>
        </authorList>
    </citation>
    <scope>NUCLEOTIDE SEQUENCE [LARGE SCALE GENOMIC DNA]</scope>
    <source>
        <strain evidence="3">ResAG-96</strain>
    </source>
</reference>
<feature type="region of interest" description="Disordered" evidence="1">
    <location>
        <begin position="163"/>
        <end position="414"/>
    </location>
</feature>
<dbReference type="AlphaFoldDB" id="A0A2K2U9H4"/>
<comment type="caution">
    <text evidence="2">The sequence shown here is derived from an EMBL/GenBank/DDBJ whole genome shotgun (WGS) entry which is preliminary data.</text>
</comment>
<feature type="compositionally biased region" description="Low complexity" evidence="1">
    <location>
        <begin position="267"/>
        <end position="293"/>
    </location>
</feature>
<dbReference type="EMBL" id="PPEK01000014">
    <property type="protein sequence ID" value="PNV66986.1"/>
    <property type="molecule type" value="Genomic_DNA"/>
</dbReference>
<feature type="compositionally biased region" description="Polar residues" evidence="1">
    <location>
        <begin position="578"/>
        <end position="596"/>
    </location>
</feature>
<dbReference type="RefSeq" id="WP_103265622.1">
    <property type="nucleotide sequence ID" value="NZ_CABMLE010000014.1"/>
</dbReference>
<feature type="compositionally biased region" description="Low complexity" evidence="1">
    <location>
        <begin position="454"/>
        <end position="475"/>
    </location>
</feature>
<accession>A0A2K2U9H4</accession>
<name>A0A2K2U9H4_9ACTN</name>
<dbReference type="Proteomes" id="UP000236197">
    <property type="component" value="Unassembled WGS sequence"/>
</dbReference>
<feature type="region of interest" description="Disordered" evidence="1">
    <location>
        <begin position="573"/>
        <end position="613"/>
    </location>
</feature>
<keyword evidence="3" id="KW-1185">Reference proteome</keyword>
<feature type="region of interest" description="Disordered" evidence="1">
    <location>
        <begin position="26"/>
        <end position="69"/>
    </location>
</feature>
<feature type="compositionally biased region" description="Basic and acidic residues" evidence="1">
    <location>
        <begin position="437"/>
        <end position="453"/>
    </location>
</feature>
<feature type="compositionally biased region" description="Basic and acidic residues" evidence="1">
    <location>
        <begin position="395"/>
        <end position="414"/>
    </location>
</feature>
<evidence type="ECO:0000256" key="1">
    <source>
        <dbReference type="SAM" id="MobiDB-lite"/>
    </source>
</evidence>
<evidence type="ECO:0000313" key="2">
    <source>
        <dbReference type="EMBL" id="PNV66986.1"/>
    </source>
</evidence>